<gene>
    <name evidence="2" type="ORF">PILCRDRAFT_732848</name>
</gene>
<evidence type="ECO:0000313" key="3">
    <source>
        <dbReference type="Proteomes" id="UP000054166"/>
    </source>
</evidence>
<evidence type="ECO:0000313" key="2">
    <source>
        <dbReference type="EMBL" id="KIM73099.1"/>
    </source>
</evidence>
<name>A0A0C3EYW4_PILCF</name>
<protein>
    <submittedName>
        <fullName evidence="2">Uncharacterized protein</fullName>
    </submittedName>
</protein>
<reference evidence="2 3" key="1">
    <citation type="submission" date="2014-04" db="EMBL/GenBank/DDBJ databases">
        <authorList>
            <consortium name="DOE Joint Genome Institute"/>
            <person name="Kuo A."/>
            <person name="Tarkka M."/>
            <person name="Buscot F."/>
            <person name="Kohler A."/>
            <person name="Nagy L.G."/>
            <person name="Floudas D."/>
            <person name="Copeland A."/>
            <person name="Barry K.W."/>
            <person name="Cichocki N."/>
            <person name="Veneault-Fourrey C."/>
            <person name="LaButti K."/>
            <person name="Lindquist E.A."/>
            <person name="Lipzen A."/>
            <person name="Lundell T."/>
            <person name="Morin E."/>
            <person name="Murat C."/>
            <person name="Sun H."/>
            <person name="Tunlid A."/>
            <person name="Henrissat B."/>
            <person name="Grigoriev I.V."/>
            <person name="Hibbett D.S."/>
            <person name="Martin F."/>
            <person name="Nordberg H.P."/>
            <person name="Cantor M.N."/>
            <person name="Hua S.X."/>
        </authorList>
    </citation>
    <scope>NUCLEOTIDE SEQUENCE [LARGE SCALE GENOMIC DNA]</scope>
    <source>
        <strain evidence="2 3">F 1598</strain>
    </source>
</reference>
<feature type="region of interest" description="Disordered" evidence="1">
    <location>
        <begin position="1"/>
        <end position="79"/>
    </location>
</feature>
<dbReference type="HOGENOM" id="CLU_1704933_0_0_1"/>
<organism evidence="2 3">
    <name type="scientific">Piloderma croceum (strain F 1598)</name>
    <dbReference type="NCBI Taxonomy" id="765440"/>
    <lineage>
        <taxon>Eukaryota</taxon>
        <taxon>Fungi</taxon>
        <taxon>Dikarya</taxon>
        <taxon>Basidiomycota</taxon>
        <taxon>Agaricomycotina</taxon>
        <taxon>Agaricomycetes</taxon>
        <taxon>Agaricomycetidae</taxon>
        <taxon>Atheliales</taxon>
        <taxon>Atheliaceae</taxon>
        <taxon>Piloderma</taxon>
    </lineage>
</organism>
<dbReference type="EMBL" id="KN833092">
    <property type="protein sequence ID" value="KIM73099.1"/>
    <property type="molecule type" value="Genomic_DNA"/>
</dbReference>
<evidence type="ECO:0000256" key="1">
    <source>
        <dbReference type="SAM" id="MobiDB-lite"/>
    </source>
</evidence>
<sequence>MSNPPSTESPPIPSSSVDPNLLSPPTSTPIPPSVFYSQSTPNRPVTPPQNASIPTSTPISNKTSGNHSYASETHDRDSANYRLAQETSGHFLGAMPPQRFLDMFLPIGQDTPECPNSDGAFASVLSATKEVDMYTPFVSRVLCFCTHCALTSIR</sequence>
<proteinExistence type="predicted"/>
<reference evidence="3" key="2">
    <citation type="submission" date="2015-01" db="EMBL/GenBank/DDBJ databases">
        <title>Evolutionary Origins and Diversification of the Mycorrhizal Mutualists.</title>
        <authorList>
            <consortium name="DOE Joint Genome Institute"/>
            <consortium name="Mycorrhizal Genomics Consortium"/>
            <person name="Kohler A."/>
            <person name="Kuo A."/>
            <person name="Nagy L.G."/>
            <person name="Floudas D."/>
            <person name="Copeland A."/>
            <person name="Barry K.W."/>
            <person name="Cichocki N."/>
            <person name="Veneault-Fourrey C."/>
            <person name="LaButti K."/>
            <person name="Lindquist E.A."/>
            <person name="Lipzen A."/>
            <person name="Lundell T."/>
            <person name="Morin E."/>
            <person name="Murat C."/>
            <person name="Riley R."/>
            <person name="Ohm R."/>
            <person name="Sun H."/>
            <person name="Tunlid A."/>
            <person name="Henrissat B."/>
            <person name="Grigoriev I.V."/>
            <person name="Hibbett D.S."/>
            <person name="Martin F."/>
        </authorList>
    </citation>
    <scope>NUCLEOTIDE SEQUENCE [LARGE SCALE GENOMIC DNA]</scope>
    <source>
        <strain evidence="3">F 1598</strain>
    </source>
</reference>
<dbReference type="InParanoid" id="A0A0C3EYW4"/>
<accession>A0A0C3EYW4</accession>
<dbReference type="Proteomes" id="UP000054166">
    <property type="component" value="Unassembled WGS sequence"/>
</dbReference>
<keyword evidence="3" id="KW-1185">Reference proteome</keyword>
<feature type="compositionally biased region" description="Polar residues" evidence="1">
    <location>
        <begin position="35"/>
        <end position="71"/>
    </location>
</feature>
<dbReference type="AlphaFoldDB" id="A0A0C3EYW4"/>